<evidence type="ECO:0000256" key="4">
    <source>
        <dbReference type="ARBA" id="ARBA00022989"/>
    </source>
</evidence>
<accession>A0ABR8Y9M8</accession>
<feature type="transmembrane region" description="Helical" evidence="6">
    <location>
        <begin position="119"/>
        <end position="138"/>
    </location>
</feature>
<evidence type="ECO:0000256" key="6">
    <source>
        <dbReference type="SAM" id="Phobius"/>
    </source>
</evidence>
<evidence type="ECO:0000313" key="7">
    <source>
        <dbReference type="EMBL" id="MBD8040909.1"/>
    </source>
</evidence>
<sequence>MPKKNIVPTGLKSIFQQKWLKRLDRYIIVKFLGTYFFAIALIISIAVVFDVNENIDRFINNKAPLKAIVFDYYLNFIPYYTNLFSPLFVFIAVIFFTSKLAENSEIIAMFSTGMSFKRLMVPYMISAAIISAVTFVLGTEVIPTGSVTRLRFEELYKKKKSADYARNIQLEVDTGVVAYMERYENYNKTGYRFSLDKFEDHKLVSHLTARRVTYDTASYHKWIIRDYMIREMRGMKEVITRGERLDSIIKMEPQDFLITRGQQETMTSPQLREYIRKQKQRGFANIKEFEVEYHRRIAMSFAAFILTAIGLSLSSRKVKGGMGLHLGIGLALSFSYILFQTISATFAINGNMPPAIAVWIPNILYLFIAIYLYHKAPK</sequence>
<keyword evidence="5 6" id="KW-0472">Membrane</keyword>
<dbReference type="PANTHER" id="PTHR33529:SF8">
    <property type="entry name" value="PERMEASE, YJGP_YJGQ FAMILY"/>
    <property type="match status" value="1"/>
</dbReference>
<feature type="transmembrane region" description="Helical" evidence="6">
    <location>
        <begin position="79"/>
        <end position="98"/>
    </location>
</feature>
<proteinExistence type="predicted"/>
<dbReference type="Proteomes" id="UP000620874">
    <property type="component" value="Unassembled WGS sequence"/>
</dbReference>
<keyword evidence="8" id="KW-1185">Reference proteome</keyword>
<comment type="subcellular location">
    <subcellularLocation>
        <location evidence="1">Cell membrane</location>
        <topology evidence="1">Multi-pass membrane protein</topology>
    </subcellularLocation>
</comment>
<dbReference type="RefSeq" id="WP_087208882.1">
    <property type="nucleotide sequence ID" value="NZ_JACSPP010000033.1"/>
</dbReference>
<dbReference type="PANTHER" id="PTHR33529">
    <property type="entry name" value="SLR0882 PROTEIN-RELATED"/>
    <property type="match status" value="1"/>
</dbReference>
<organism evidence="7 8">
    <name type="scientific">Phocaeicola intestinalis</name>
    <dbReference type="NCBI Taxonomy" id="2762212"/>
    <lineage>
        <taxon>Bacteria</taxon>
        <taxon>Pseudomonadati</taxon>
        <taxon>Bacteroidota</taxon>
        <taxon>Bacteroidia</taxon>
        <taxon>Bacteroidales</taxon>
        <taxon>Bacteroidaceae</taxon>
        <taxon>Phocaeicola</taxon>
    </lineage>
</organism>
<feature type="transmembrane region" description="Helical" evidence="6">
    <location>
        <begin position="354"/>
        <end position="373"/>
    </location>
</feature>
<dbReference type="EMBL" id="JACSPP010000033">
    <property type="protein sequence ID" value="MBD8040909.1"/>
    <property type="molecule type" value="Genomic_DNA"/>
</dbReference>
<evidence type="ECO:0000256" key="3">
    <source>
        <dbReference type="ARBA" id="ARBA00022692"/>
    </source>
</evidence>
<feature type="transmembrane region" description="Helical" evidence="6">
    <location>
        <begin position="326"/>
        <end position="348"/>
    </location>
</feature>
<comment type="caution">
    <text evidence="7">The sequence shown here is derived from an EMBL/GenBank/DDBJ whole genome shotgun (WGS) entry which is preliminary data.</text>
</comment>
<keyword evidence="2" id="KW-1003">Cell membrane</keyword>
<evidence type="ECO:0000313" key="8">
    <source>
        <dbReference type="Proteomes" id="UP000620874"/>
    </source>
</evidence>
<feature type="transmembrane region" description="Helical" evidence="6">
    <location>
        <begin position="27"/>
        <end position="49"/>
    </location>
</feature>
<dbReference type="InterPro" id="IPR005495">
    <property type="entry name" value="LptG/LptF_permease"/>
</dbReference>
<feature type="transmembrane region" description="Helical" evidence="6">
    <location>
        <begin position="297"/>
        <end position="314"/>
    </location>
</feature>
<keyword evidence="4 6" id="KW-1133">Transmembrane helix</keyword>
<name>A0ABR8Y9M8_9BACT</name>
<reference evidence="7 8" key="1">
    <citation type="submission" date="2020-08" db="EMBL/GenBank/DDBJ databases">
        <title>A Genomic Blueprint of the Chicken Gut Microbiome.</title>
        <authorList>
            <person name="Gilroy R."/>
            <person name="Ravi A."/>
            <person name="Getino M."/>
            <person name="Pursley I."/>
            <person name="Horton D.L."/>
            <person name="Alikhan N.-F."/>
            <person name="Baker D."/>
            <person name="Gharbi K."/>
            <person name="Hall N."/>
            <person name="Watson M."/>
            <person name="Adriaenssens E.M."/>
            <person name="Foster-Nyarko E."/>
            <person name="Jarju S."/>
            <person name="Secka A."/>
            <person name="Antonio M."/>
            <person name="Oren A."/>
            <person name="Chaudhuri R."/>
            <person name="La Ragione R.M."/>
            <person name="Hildebrand F."/>
            <person name="Pallen M.J."/>
        </authorList>
    </citation>
    <scope>NUCLEOTIDE SEQUENCE [LARGE SCALE GENOMIC DNA]</scope>
    <source>
        <strain evidence="7 8">Sa1CVN1</strain>
    </source>
</reference>
<dbReference type="Pfam" id="PF03739">
    <property type="entry name" value="LptF_LptG"/>
    <property type="match status" value="1"/>
</dbReference>
<keyword evidence="3 6" id="KW-0812">Transmembrane</keyword>
<evidence type="ECO:0000256" key="2">
    <source>
        <dbReference type="ARBA" id="ARBA00022475"/>
    </source>
</evidence>
<gene>
    <name evidence="7" type="ORF">H9625_10765</name>
</gene>
<evidence type="ECO:0000256" key="1">
    <source>
        <dbReference type="ARBA" id="ARBA00004651"/>
    </source>
</evidence>
<protein>
    <submittedName>
        <fullName evidence="7">LptF/LptG family permease</fullName>
    </submittedName>
</protein>
<evidence type="ECO:0000256" key="5">
    <source>
        <dbReference type="ARBA" id="ARBA00023136"/>
    </source>
</evidence>